<keyword evidence="3" id="KW-0411">Iron-sulfur</keyword>
<dbReference type="AlphaFoldDB" id="A0A9D1P2F6"/>
<sequence>MGMGGLRLPVKDPANPMSIDIEQLKKNVDYFMAHGFNYFDTAYIYHGELSENAYGEAVVDRYPRDSFLLSTKMPVKQMNSADQMEPIFEEQLKKCHVDYFDFYLVHCVSRDTYERCKEWGVFEFLKKKRAEGKFREFGVSLHDSPEFLEEILNEHPEIDFVMEQINYLDWNNPTIRSREVYEMAVKHNKPVVVMEACKGGTLANLPEEAVKLMKDYNPDAPIASWAYRFVGSLPGVRVCLCGMPTEEFLKEDVAVFDDFKPLNEEEYKILDKVVEIVNAKTPIPCTQCRYCEPKCPKKIAIPDYFALYNDLKRLPADEVMTQAMYYGALIEQGHGPASACVECGNCEKQCPQHLSVIEYLKWVVKDIENYNPMEEIEKMKAAGKEA</sequence>
<keyword evidence="1" id="KW-0479">Metal-binding</keyword>
<organism evidence="5 6">
    <name type="scientific">Candidatus Scatomonas pullistercoris</name>
    <dbReference type="NCBI Taxonomy" id="2840920"/>
    <lineage>
        <taxon>Bacteria</taxon>
        <taxon>Bacillati</taxon>
        <taxon>Bacillota</taxon>
        <taxon>Clostridia</taxon>
        <taxon>Lachnospirales</taxon>
        <taxon>Lachnospiraceae</taxon>
        <taxon>Lachnospiraceae incertae sedis</taxon>
        <taxon>Candidatus Scatomonas</taxon>
    </lineage>
</organism>
<dbReference type="InterPro" id="IPR017896">
    <property type="entry name" value="4Fe4S_Fe-S-bd"/>
</dbReference>
<dbReference type="InterPro" id="IPR036812">
    <property type="entry name" value="NAD(P)_OxRdtase_dom_sf"/>
</dbReference>
<protein>
    <submittedName>
        <fullName evidence="5">Aldo/keto reductase</fullName>
    </submittedName>
</protein>
<comment type="caution">
    <text evidence="5">The sequence shown here is derived from an EMBL/GenBank/DDBJ whole genome shotgun (WGS) entry which is preliminary data.</text>
</comment>
<evidence type="ECO:0000256" key="2">
    <source>
        <dbReference type="ARBA" id="ARBA00023004"/>
    </source>
</evidence>
<dbReference type="InterPro" id="IPR053135">
    <property type="entry name" value="AKR2_Oxidoreductase"/>
</dbReference>
<gene>
    <name evidence="5" type="ORF">IAB71_04840</name>
</gene>
<dbReference type="GO" id="GO:0046872">
    <property type="term" value="F:metal ion binding"/>
    <property type="evidence" value="ECO:0007669"/>
    <property type="project" value="UniProtKB-KW"/>
</dbReference>
<name>A0A9D1P2F6_9FIRM</name>
<evidence type="ECO:0000256" key="3">
    <source>
        <dbReference type="ARBA" id="ARBA00023014"/>
    </source>
</evidence>
<dbReference type="InterPro" id="IPR023210">
    <property type="entry name" value="NADP_OxRdtase_dom"/>
</dbReference>
<dbReference type="PANTHER" id="PTHR43312:SF2">
    <property type="entry name" value="OXIDOREDUCTASE"/>
    <property type="match status" value="1"/>
</dbReference>
<accession>A0A9D1P2F6</accession>
<proteinExistence type="predicted"/>
<dbReference type="CDD" id="cd19096">
    <property type="entry name" value="AKR_Fe-S_oxidoreductase"/>
    <property type="match status" value="1"/>
</dbReference>
<dbReference type="PANTHER" id="PTHR43312">
    <property type="entry name" value="D-THREO-ALDOSE 1-DEHYDROGENASE"/>
    <property type="match status" value="1"/>
</dbReference>
<dbReference type="Gene3D" id="3.20.20.100">
    <property type="entry name" value="NADP-dependent oxidoreductase domain"/>
    <property type="match status" value="1"/>
</dbReference>
<evidence type="ECO:0000259" key="4">
    <source>
        <dbReference type="PROSITE" id="PS51379"/>
    </source>
</evidence>
<evidence type="ECO:0000313" key="6">
    <source>
        <dbReference type="Proteomes" id="UP000824169"/>
    </source>
</evidence>
<dbReference type="Pfam" id="PF00248">
    <property type="entry name" value="Aldo_ket_red"/>
    <property type="match status" value="1"/>
</dbReference>
<dbReference type="SUPFAM" id="SSF46548">
    <property type="entry name" value="alpha-helical ferredoxin"/>
    <property type="match status" value="1"/>
</dbReference>
<dbReference type="Pfam" id="PF13187">
    <property type="entry name" value="Fer4_9"/>
    <property type="match status" value="1"/>
</dbReference>
<reference evidence="5" key="1">
    <citation type="submission" date="2020-10" db="EMBL/GenBank/DDBJ databases">
        <authorList>
            <person name="Gilroy R."/>
        </authorList>
    </citation>
    <scope>NUCLEOTIDE SEQUENCE</scope>
    <source>
        <strain evidence="5">CHK188-20938</strain>
    </source>
</reference>
<keyword evidence="2" id="KW-0408">Iron</keyword>
<dbReference type="SUPFAM" id="SSF51430">
    <property type="entry name" value="NAD(P)-linked oxidoreductase"/>
    <property type="match status" value="1"/>
</dbReference>
<dbReference type="GO" id="GO:0051536">
    <property type="term" value="F:iron-sulfur cluster binding"/>
    <property type="evidence" value="ECO:0007669"/>
    <property type="project" value="UniProtKB-KW"/>
</dbReference>
<dbReference type="InterPro" id="IPR017900">
    <property type="entry name" value="4Fe4S_Fe_S_CS"/>
</dbReference>
<dbReference type="PROSITE" id="PS00198">
    <property type="entry name" value="4FE4S_FER_1"/>
    <property type="match status" value="1"/>
</dbReference>
<reference evidence="5" key="2">
    <citation type="journal article" date="2021" name="PeerJ">
        <title>Extensive microbial diversity within the chicken gut microbiome revealed by metagenomics and culture.</title>
        <authorList>
            <person name="Gilroy R."/>
            <person name="Ravi A."/>
            <person name="Getino M."/>
            <person name="Pursley I."/>
            <person name="Horton D.L."/>
            <person name="Alikhan N.F."/>
            <person name="Baker D."/>
            <person name="Gharbi K."/>
            <person name="Hall N."/>
            <person name="Watson M."/>
            <person name="Adriaenssens E.M."/>
            <person name="Foster-Nyarko E."/>
            <person name="Jarju S."/>
            <person name="Secka A."/>
            <person name="Antonio M."/>
            <person name="Oren A."/>
            <person name="Chaudhuri R.R."/>
            <person name="La Ragione R."/>
            <person name="Hildebrand F."/>
            <person name="Pallen M.J."/>
        </authorList>
    </citation>
    <scope>NUCLEOTIDE SEQUENCE</scope>
    <source>
        <strain evidence="5">CHK188-20938</strain>
    </source>
</reference>
<feature type="domain" description="4Fe-4S ferredoxin-type" evidence="4">
    <location>
        <begin position="330"/>
        <end position="359"/>
    </location>
</feature>
<dbReference type="EMBL" id="DVOO01000013">
    <property type="protein sequence ID" value="HIV25102.1"/>
    <property type="molecule type" value="Genomic_DNA"/>
</dbReference>
<evidence type="ECO:0000256" key="1">
    <source>
        <dbReference type="ARBA" id="ARBA00022723"/>
    </source>
</evidence>
<dbReference type="Proteomes" id="UP000824169">
    <property type="component" value="Unassembled WGS sequence"/>
</dbReference>
<evidence type="ECO:0000313" key="5">
    <source>
        <dbReference type="EMBL" id="HIV25102.1"/>
    </source>
</evidence>
<dbReference type="PROSITE" id="PS51379">
    <property type="entry name" value="4FE4S_FER_2"/>
    <property type="match status" value="1"/>
</dbReference>